<evidence type="ECO:0000256" key="1">
    <source>
        <dbReference type="ARBA" id="ARBA00023015"/>
    </source>
</evidence>
<dbReference type="PRINTS" id="PR00778">
    <property type="entry name" value="HTHARSR"/>
</dbReference>
<dbReference type="RefSeq" id="WP_188588944.1">
    <property type="nucleotide sequence ID" value="NZ_BMGC01000067.1"/>
</dbReference>
<keyword evidence="3" id="KW-0804">Transcription</keyword>
<evidence type="ECO:0000259" key="4">
    <source>
        <dbReference type="PROSITE" id="PS50987"/>
    </source>
</evidence>
<dbReference type="SUPFAM" id="SSF46785">
    <property type="entry name" value="Winged helix' DNA-binding domain"/>
    <property type="match status" value="1"/>
</dbReference>
<organism evidence="5 6">
    <name type="scientific">Gordonia jinhuaensis</name>
    <dbReference type="NCBI Taxonomy" id="1517702"/>
    <lineage>
        <taxon>Bacteria</taxon>
        <taxon>Bacillati</taxon>
        <taxon>Actinomycetota</taxon>
        <taxon>Actinomycetes</taxon>
        <taxon>Mycobacteriales</taxon>
        <taxon>Gordoniaceae</taxon>
        <taxon>Gordonia</taxon>
    </lineage>
</organism>
<name>A0A916X1L6_9ACTN</name>
<evidence type="ECO:0000313" key="5">
    <source>
        <dbReference type="EMBL" id="GGB48189.1"/>
    </source>
</evidence>
<evidence type="ECO:0000256" key="2">
    <source>
        <dbReference type="ARBA" id="ARBA00023125"/>
    </source>
</evidence>
<dbReference type="PANTHER" id="PTHR33154:SF12">
    <property type="entry name" value="TRANSCRIPTIONAL REGULATORY PROTEIN"/>
    <property type="match status" value="1"/>
</dbReference>
<dbReference type="GO" id="GO:0003677">
    <property type="term" value="F:DNA binding"/>
    <property type="evidence" value="ECO:0007669"/>
    <property type="project" value="UniProtKB-KW"/>
</dbReference>
<evidence type="ECO:0000256" key="3">
    <source>
        <dbReference type="ARBA" id="ARBA00023163"/>
    </source>
</evidence>
<dbReference type="Pfam" id="PF01022">
    <property type="entry name" value="HTH_5"/>
    <property type="match status" value="1"/>
</dbReference>
<dbReference type="Gene3D" id="1.10.10.10">
    <property type="entry name" value="Winged helix-like DNA-binding domain superfamily/Winged helix DNA-binding domain"/>
    <property type="match status" value="1"/>
</dbReference>
<dbReference type="InterPro" id="IPR036390">
    <property type="entry name" value="WH_DNA-bd_sf"/>
</dbReference>
<gene>
    <name evidence="5" type="ORF">GCM10011489_39160</name>
</gene>
<evidence type="ECO:0000313" key="6">
    <source>
        <dbReference type="Proteomes" id="UP000621454"/>
    </source>
</evidence>
<dbReference type="InterPro" id="IPR036388">
    <property type="entry name" value="WH-like_DNA-bd_sf"/>
</dbReference>
<dbReference type="PROSITE" id="PS50987">
    <property type="entry name" value="HTH_ARSR_2"/>
    <property type="match status" value="1"/>
</dbReference>
<dbReference type="CDD" id="cd00090">
    <property type="entry name" value="HTH_ARSR"/>
    <property type="match status" value="1"/>
</dbReference>
<keyword evidence="1" id="KW-0805">Transcription regulation</keyword>
<proteinExistence type="predicted"/>
<dbReference type="GO" id="GO:0003700">
    <property type="term" value="F:DNA-binding transcription factor activity"/>
    <property type="evidence" value="ECO:0007669"/>
    <property type="project" value="InterPro"/>
</dbReference>
<dbReference type="InterPro" id="IPR001845">
    <property type="entry name" value="HTH_ArsR_DNA-bd_dom"/>
</dbReference>
<dbReference type="SMART" id="SM00418">
    <property type="entry name" value="HTH_ARSR"/>
    <property type="match status" value="1"/>
</dbReference>
<dbReference type="InterPro" id="IPR051081">
    <property type="entry name" value="HTH_MetalResp_TranReg"/>
</dbReference>
<protein>
    <submittedName>
        <fullName evidence="5">Transcriptional regulator</fullName>
    </submittedName>
</protein>
<keyword evidence="2" id="KW-0238">DNA-binding</keyword>
<dbReference type="EMBL" id="BMGC01000067">
    <property type="protein sequence ID" value="GGB48189.1"/>
    <property type="molecule type" value="Genomic_DNA"/>
</dbReference>
<keyword evidence="6" id="KW-1185">Reference proteome</keyword>
<comment type="caution">
    <text evidence="5">The sequence shown here is derived from an EMBL/GenBank/DDBJ whole genome shotgun (WGS) entry which is preliminary data.</text>
</comment>
<dbReference type="Proteomes" id="UP000621454">
    <property type="component" value="Unassembled WGS sequence"/>
</dbReference>
<dbReference type="InterPro" id="IPR011991">
    <property type="entry name" value="ArsR-like_HTH"/>
</dbReference>
<reference evidence="5" key="2">
    <citation type="submission" date="2020-09" db="EMBL/GenBank/DDBJ databases">
        <authorList>
            <person name="Sun Q."/>
            <person name="Zhou Y."/>
        </authorList>
    </citation>
    <scope>NUCLEOTIDE SEQUENCE</scope>
    <source>
        <strain evidence="5">CGMCC 1.12827</strain>
    </source>
</reference>
<reference evidence="5" key="1">
    <citation type="journal article" date="2014" name="Int. J. Syst. Evol. Microbiol.">
        <title>Complete genome sequence of Corynebacterium casei LMG S-19264T (=DSM 44701T), isolated from a smear-ripened cheese.</title>
        <authorList>
            <consortium name="US DOE Joint Genome Institute (JGI-PGF)"/>
            <person name="Walter F."/>
            <person name="Albersmeier A."/>
            <person name="Kalinowski J."/>
            <person name="Ruckert C."/>
        </authorList>
    </citation>
    <scope>NUCLEOTIDE SEQUENCE</scope>
    <source>
        <strain evidence="5">CGMCC 1.12827</strain>
    </source>
</reference>
<dbReference type="PANTHER" id="PTHR33154">
    <property type="entry name" value="TRANSCRIPTIONAL REGULATOR, ARSR FAMILY"/>
    <property type="match status" value="1"/>
</dbReference>
<dbReference type="AlphaFoldDB" id="A0A916X1L6"/>
<feature type="domain" description="HTH arsR-type" evidence="4">
    <location>
        <begin position="7"/>
        <end position="103"/>
    </location>
</feature>
<accession>A0A916X1L6</accession>
<sequence length="116" mass="13281">MADQDGHPDLEEFDLSKILHALADENRRSVIVQLAEQPEDTEQFCSVFGMPWAQSTRTHHFKVLRTAGLVWQRDVGNGRMTRLRREDLEKAFPGLLDQIVASDRKRSAFRRTSSTG</sequence>